<dbReference type="AlphaFoldDB" id="A0A645J2P5"/>
<dbReference type="EMBL" id="VSSQ01129566">
    <property type="protein sequence ID" value="MPN57706.1"/>
    <property type="molecule type" value="Genomic_DNA"/>
</dbReference>
<gene>
    <name evidence="1" type="ORF">SDC9_205400</name>
</gene>
<sequence length="79" mass="9053">MRGFRVHKNDLVLVVPAGSPQDNAMMLIETPQGKMLRMMKVMPRFQVMLQKYDQAFESEIVNMADLKVVGKCVRLEAEL</sequence>
<protein>
    <recommendedName>
        <fullName evidence="2">Peptidase S24/S26A/S26B/S26C domain-containing protein</fullName>
    </recommendedName>
</protein>
<reference evidence="1" key="1">
    <citation type="submission" date="2019-08" db="EMBL/GenBank/DDBJ databases">
        <authorList>
            <person name="Kucharzyk K."/>
            <person name="Murdoch R.W."/>
            <person name="Higgins S."/>
            <person name="Loffler F."/>
        </authorList>
    </citation>
    <scope>NUCLEOTIDE SEQUENCE</scope>
</reference>
<dbReference type="InterPro" id="IPR036286">
    <property type="entry name" value="LexA/Signal_pep-like_sf"/>
</dbReference>
<evidence type="ECO:0000313" key="1">
    <source>
        <dbReference type="EMBL" id="MPN57706.1"/>
    </source>
</evidence>
<accession>A0A645J2P5</accession>
<proteinExistence type="predicted"/>
<organism evidence="1">
    <name type="scientific">bioreactor metagenome</name>
    <dbReference type="NCBI Taxonomy" id="1076179"/>
    <lineage>
        <taxon>unclassified sequences</taxon>
        <taxon>metagenomes</taxon>
        <taxon>ecological metagenomes</taxon>
    </lineage>
</organism>
<comment type="caution">
    <text evidence="1">The sequence shown here is derived from an EMBL/GenBank/DDBJ whole genome shotgun (WGS) entry which is preliminary data.</text>
</comment>
<name>A0A645J2P5_9ZZZZ</name>
<dbReference type="SUPFAM" id="SSF51306">
    <property type="entry name" value="LexA/Signal peptidase"/>
    <property type="match status" value="1"/>
</dbReference>
<evidence type="ECO:0008006" key="2">
    <source>
        <dbReference type="Google" id="ProtNLM"/>
    </source>
</evidence>